<feature type="binding site" evidence="2">
    <location>
        <begin position="206"/>
        <end position="208"/>
    </location>
    <ligand>
        <name>dihydroxyacetone phosphate</name>
        <dbReference type="ChEBI" id="CHEBI:57642"/>
    </ligand>
</feature>
<dbReference type="Gene3D" id="3.20.20.70">
    <property type="entry name" value="Aldolase class I"/>
    <property type="match status" value="1"/>
</dbReference>
<feature type="binding site" evidence="3">
    <location>
        <position position="177"/>
    </location>
    <ligand>
        <name>Zn(2+)</name>
        <dbReference type="ChEBI" id="CHEBI:29105"/>
        <label>1</label>
        <note>catalytic</note>
    </ligand>
</feature>
<name>A0A0C9PUL0_LACPA</name>
<dbReference type="PIRSF" id="PIRSF001359">
    <property type="entry name" value="F_bP_aldolase_II"/>
    <property type="match status" value="1"/>
</dbReference>
<dbReference type="InterPro" id="IPR013785">
    <property type="entry name" value="Aldolase_TIM"/>
</dbReference>
<gene>
    <name evidence="4" type="ORF">LC0644_0283</name>
</gene>
<dbReference type="AlphaFoldDB" id="A0A0C9PUL0"/>
<dbReference type="SUPFAM" id="SSF51569">
    <property type="entry name" value="Aldolase"/>
    <property type="match status" value="1"/>
</dbReference>
<evidence type="ECO:0000313" key="4">
    <source>
        <dbReference type="EMBL" id="GAN35694.1"/>
    </source>
</evidence>
<dbReference type="GeneID" id="57089097"/>
<dbReference type="InterPro" id="IPR000771">
    <property type="entry name" value="FBA_II"/>
</dbReference>
<accession>A0A0C9PUL0</accession>
<dbReference type="GO" id="GO:0008270">
    <property type="term" value="F:zinc ion binding"/>
    <property type="evidence" value="ECO:0007669"/>
    <property type="project" value="InterPro"/>
</dbReference>
<dbReference type="PROSITE" id="PS00806">
    <property type="entry name" value="ALDOLASE_CLASS_II_2"/>
    <property type="match status" value="1"/>
</dbReference>
<proteinExistence type="predicted"/>
<evidence type="ECO:0000256" key="3">
    <source>
        <dbReference type="PIRSR" id="PIRSR001359-3"/>
    </source>
</evidence>
<keyword evidence="3" id="KW-0479">Metal-binding</keyword>
<protein>
    <submittedName>
        <fullName evidence="4">Possible tagatose-bisphosphate aldolase</fullName>
    </submittedName>
</protein>
<dbReference type="PANTHER" id="PTHR30304:SF0">
    <property type="entry name" value="D-TAGATOSE-1,6-BISPHOSPHATE ALDOLASE SUBUNIT GATY-RELATED"/>
    <property type="match status" value="1"/>
</dbReference>
<feature type="binding site" evidence="3">
    <location>
        <position position="82"/>
    </location>
    <ligand>
        <name>Zn(2+)</name>
        <dbReference type="ChEBI" id="CHEBI:29105"/>
        <label>1</label>
        <note>catalytic</note>
    </ligand>
</feature>
<dbReference type="InterPro" id="IPR050246">
    <property type="entry name" value="Class_II_FBP_aldolase"/>
</dbReference>
<sequence>MYKNLKQLMDEAQALDYTVGAFNAHNLEMVPSMITAAKDAGSPIIIQTSVATAEYVGMKNFVAVCKSMAQDLLVDVDLHLDHAKSFDAIKEAIDAGYSSVMFDGSALPNKENMERARRVADYAHEHGVSVECEIGTIGGTEEGVTVKEGRYTDPQQAIAFLNNVDVEALAVGVGTHHGQFKSKTELNWPLIEELHKEISKPMVIHGGTGVNEADYHRLTENGFRKFNVGTELLVGWTRKAKEMFGQTEVNNSLRNNIEPCNQVVYDIVKHKSGLFLNKDAEVPINA</sequence>
<feature type="binding site" evidence="2">
    <location>
        <position position="178"/>
    </location>
    <ligand>
        <name>dihydroxyacetone phosphate</name>
        <dbReference type="ChEBI" id="CHEBI:57642"/>
    </ligand>
</feature>
<evidence type="ECO:0000256" key="2">
    <source>
        <dbReference type="PIRSR" id="PIRSR001359-2"/>
    </source>
</evidence>
<feature type="active site" description="Proton donor" evidence="1">
    <location>
        <position position="81"/>
    </location>
</feature>
<dbReference type="EMBL" id="BAYM01000013">
    <property type="protein sequence ID" value="GAN35694.1"/>
    <property type="molecule type" value="Genomic_DNA"/>
</dbReference>
<dbReference type="Proteomes" id="UP000032552">
    <property type="component" value="Unassembled WGS sequence"/>
</dbReference>
<dbReference type="GO" id="GO:0016832">
    <property type="term" value="F:aldehyde-lyase activity"/>
    <property type="evidence" value="ECO:0007669"/>
    <property type="project" value="InterPro"/>
</dbReference>
<feature type="binding site" evidence="3">
    <location>
        <position position="133"/>
    </location>
    <ligand>
        <name>Zn(2+)</name>
        <dbReference type="ChEBI" id="CHEBI:29105"/>
        <label>2</label>
    </ligand>
</feature>
<dbReference type="GO" id="GO:0005975">
    <property type="term" value="P:carbohydrate metabolic process"/>
    <property type="evidence" value="ECO:0007669"/>
    <property type="project" value="InterPro"/>
</dbReference>
<feature type="binding site" evidence="2">
    <location>
        <begin position="227"/>
        <end position="230"/>
    </location>
    <ligand>
        <name>dihydroxyacetone phosphate</name>
        <dbReference type="ChEBI" id="CHEBI:57642"/>
    </ligand>
</feature>
<dbReference type="PANTHER" id="PTHR30304">
    <property type="entry name" value="D-TAGATOSE-1,6-BISPHOSPHATE ALDOLASE"/>
    <property type="match status" value="1"/>
</dbReference>
<comment type="caution">
    <text evidence="4">The sequence shown here is derived from an EMBL/GenBank/DDBJ whole genome shotgun (WGS) entry which is preliminary data.</text>
</comment>
<feature type="binding site" evidence="3">
    <location>
        <position position="205"/>
    </location>
    <ligand>
        <name>Zn(2+)</name>
        <dbReference type="ChEBI" id="CHEBI:29105"/>
        <label>1</label>
        <note>catalytic</note>
    </ligand>
</feature>
<feature type="binding site" evidence="3">
    <location>
        <position position="103"/>
    </location>
    <ligand>
        <name>Zn(2+)</name>
        <dbReference type="ChEBI" id="CHEBI:29105"/>
        <label>2</label>
    </ligand>
</feature>
<comment type="cofactor">
    <cofactor evidence="3">
        <name>Zn(2+)</name>
        <dbReference type="ChEBI" id="CHEBI:29105"/>
    </cofactor>
    <text evidence="3">Binds 2 Zn(2+) ions per subunit. One is catalytic and the other provides a structural contribution.</text>
</comment>
<evidence type="ECO:0000256" key="1">
    <source>
        <dbReference type="PIRSR" id="PIRSR001359-1"/>
    </source>
</evidence>
<dbReference type="NCBIfam" id="TIGR00167">
    <property type="entry name" value="cbbA"/>
    <property type="match status" value="1"/>
</dbReference>
<reference evidence="5" key="1">
    <citation type="submission" date="2014-05" db="EMBL/GenBank/DDBJ databases">
        <title>Whole genome sequencing of Lactobacillus casei NRIC0644.</title>
        <authorList>
            <person name="Atarashi H."/>
            <person name="Yoshida Y."/>
            <person name="Fujimura S."/>
            <person name="Tanaka N."/>
            <person name="Shiwa Y."/>
            <person name="Yoshikawa H."/>
            <person name="Okada S."/>
            <person name="Nakagawa J."/>
        </authorList>
    </citation>
    <scope>NUCLEOTIDE SEQUENCE [LARGE SCALE GENOMIC DNA]</scope>
    <source>
        <strain evidence="5">NRIC0644</strain>
    </source>
</reference>
<dbReference type="SMR" id="A0A0C9PUL0"/>
<dbReference type="Pfam" id="PF01116">
    <property type="entry name" value="F_bP_aldolase"/>
    <property type="match status" value="1"/>
</dbReference>
<evidence type="ECO:0000313" key="5">
    <source>
        <dbReference type="Proteomes" id="UP000032552"/>
    </source>
</evidence>
<organism evidence="4 5">
    <name type="scientific">Lacticaseibacillus paracasei NRIC 0644</name>
    <dbReference type="NCBI Taxonomy" id="1435038"/>
    <lineage>
        <taxon>Bacteria</taxon>
        <taxon>Bacillati</taxon>
        <taxon>Bacillota</taxon>
        <taxon>Bacilli</taxon>
        <taxon>Lactobacillales</taxon>
        <taxon>Lactobacillaceae</taxon>
        <taxon>Lacticaseibacillus</taxon>
    </lineage>
</organism>
<dbReference type="CDD" id="cd00947">
    <property type="entry name" value="TBP_aldolase_IIB"/>
    <property type="match status" value="1"/>
</dbReference>
<keyword evidence="3" id="KW-0862">Zinc</keyword>
<dbReference type="RefSeq" id="WP_003563251.1">
    <property type="nucleotide sequence ID" value="NZ_BAYM01000013.1"/>
</dbReference>